<dbReference type="OrthoDB" id="10495537at2759"/>
<protein>
    <submittedName>
        <fullName evidence="2">Uncharacterized protein</fullName>
    </submittedName>
</protein>
<dbReference type="AlphaFoldDB" id="A0A9N9L557"/>
<dbReference type="PROSITE" id="PS51257">
    <property type="entry name" value="PROKAR_LIPOPROTEIN"/>
    <property type="match status" value="1"/>
</dbReference>
<dbReference type="Proteomes" id="UP000696280">
    <property type="component" value="Unassembled WGS sequence"/>
</dbReference>
<feature type="signal peptide" evidence="1">
    <location>
        <begin position="1"/>
        <end position="18"/>
    </location>
</feature>
<dbReference type="EMBL" id="CAJVRL010000081">
    <property type="protein sequence ID" value="CAG8957915.1"/>
    <property type="molecule type" value="Genomic_DNA"/>
</dbReference>
<feature type="chain" id="PRO_5040329364" evidence="1">
    <location>
        <begin position="19"/>
        <end position="292"/>
    </location>
</feature>
<organism evidence="2 3">
    <name type="scientific">Hymenoscyphus fraxineus</name>
    <dbReference type="NCBI Taxonomy" id="746836"/>
    <lineage>
        <taxon>Eukaryota</taxon>
        <taxon>Fungi</taxon>
        <taxon>Dikarya</taxon>
        <taxon>Ascomycota</taxon>
        <taxon>Pezizomycotina</taxon>
        <taxon>Leotiomycetes</taxon>
        <taxon>Helotiales</taxon>
        <taxon>Helotiaceae</taxon>
        <taxon>Hymenoscyphus</taxon>
    </lineage>
</organism>
<keyword evidence="3" id="KW-1185">Reference proteome</keyword>
<accession>A0A9N9L557</accession>
<gene>
    <name evidence="2" type="ORF">HYFRA_00000256</name>
</gene>
<sequence>MKSFTVLLALTLAATSMAQTLGSCEQLCVPQCAGKNIYGASCDNNRDGSLVATSCSCGTSRRARSVVAPLVNREEIDPCEAKCIAQCGKGQVPSYSQCEGANQELTRCECMPADVLRRSAPVSPLVTRSVVSPLVNREEDPCEAKCNAQCGKGQVPNYVECQGATLTKCSCIPAGGLRRSAPVSPLVTRSVVSLVNRNEISPCEAKCVPKCPKGQTPSFSQCEGRSQTLTKCECEPIGGVRRSAPVSPLVTRALSEEECEKQCNDMCAARGRGKGHDASCTAGQLVTCNCGT</sequence>
<name>A0A9N9L557_9HELO</name>
<evidence type="ECO:0000256" key="1">
    <source>
        <dbReference type="SAM" id="SignalP"/>
    </source>
</evidence>
<reference evidence="2" key="1">
    <citation type="submission" date="2021-07" db="EMBL/GenBank/DDBJ databases">
        <authorList>
            <person name="Durling M."/>
        </authorList>
    </citation>
    <scope>NUCLEOTIDE SEQUENCE</scope>
</reference>
<proteinExistence type="predicted"/>
<evidence type="ECO:0000313" key="2">
    <source>
        <dbReference type="EMBL" id="CAG8957915.1"/>
    </source>
</evidence>
<comment type="caution">
    <text evidence="2">The sequence shown here is derived from an EMBL/GenBank/DDBJ whole genome shotgun (WGS) entry which is preliminary data.</text>
</comment>
<keyword evidence="1" id="KW-0732">Signal</keyword>
<evidence type="ECO:0000313" key="3">
    <source>
        <dbReference type="Proteomes" id="UP000696280"/>
    </source>
</evidence>